<keyword evidence="14" id="KW-1185">Reference proteome</keyword>
<evidence type="ECO:0000256" key="5">
    <source>
        <dbReference type="ARBA" id="ARBA00022694"/>
    </source>
</evidence>
<dbReference type="PROSITE" id="PS51800">
    <property type="entry name" value="ZF_CHHC_U11_48K"/>
    <property type="match status" value="1"/>
</dbReference>
<evidence type="ECO:0000256" key="11">
    <source>
        <dbReference type="ARBA" id="ARBA00049393"/>
    </source>
</evidence>
<dbReference type="GO" id="GO:0008270">
    <property type="term" value="F:zinc ion binding"/>
    <property type="evidence" value="ECO:0007669"/>
    <property type="project" value="UniProtKB-KW"/>
</dbReference>
<dbReference type="InterPro" id="IPR029063">
    <property type="entry name" value="SAM-dependent_MTases_sf"/>
</dbReference>
<comment type="catalytic activity">
    <reaction evidence="10 12">
        <text>cytidine(4) in tRNA(Gly)(GCC) + S-adenosyl-L-methionine = 2'-O-methylcytidine(4) in tRNA(Gly)(GCC) + S-adenosyl-L-homocysteine + H(+)</text>
        <dbReference type="Rhea" id="RHEA:43192"/>
        <dbReference type="Rhea" id="RHEA-COMP:10399"/>
        <dbReference type="Rhea" id="RHEA-COMP:10400"/>
        <dbReference type="ChEBI" id="CHEBI:15378"/>
        <dbReference type="ChEBI" id="CHEBI:57856"/>
        <dbReference type="ChEBI" id="CHEBI:59789"/>
        <dbReference type="ChEBI" id="CHEBI:74495"/>
        <dbReference type="ChEBI" id="CHEBI:82748"/>
        <dbReference type="EC" id="2.1.1.225"/>
    </reaction>
</comment>
<evidence type="ECO:0000256" key="3">
    <source>
        <dbReference type="ARBA" id="ARBA00022679"/>
    </source>
</evidence>
<sequence length="400" mass="45738">MAKEEIDEAQRCTYVLPRKKRKCRMLVKAGELFCGEHQIHNPENNDRIICPNDPNHTVAVSELEEHLRERCNARITLEPWIIEGLNAVKREVASFEPIDRRPNKEEIASVVARLLKMEEVDQFSQFSQLQCDKIQDFLDCHEELGFVQRKHLIQQASIIGHMCASDLLNNTADTSILELGAGKAQLAYWMAKVAPHARFLLVDRSGSRNKYDNKALQENPSLNLRRLRCSIEHLDLSKVEIIQNCQSLVAVQKHFCGSATDSGIRCLQNGITRGLDLKGFVLAPCCHHKMRYEEYIGGKFLRQQGFDGEADFSALRHISTWSVCGFEQTETERLPSEVTSELFENDWSDTFRARIGRRAKVLLEEGRVCHLKEFGYQVRLIEYVSAQISPENLLLLGSKE</sequence>
<dbReference type="InterPro" id="IPR021721">
    <property type="entry name" value="Znf_CCCH-type_TRM13"/>
</dbReference>
<evidence type="ECO:0000256" key="6">
    <source>
        <dbReference type="ARBA" id="ARBA00022723"/>
    </source>
</evidence>
<evidence type="ECO:0000256" key="1">
    <source>
        <dbReference type="ARBA" id="ARBA00005265"/>
    </source>
</evidence>
<evidence type="ECO:0000313" key="15">
    <source>
        <dbReference type="WBParaSite" id="MBELARI_LOCUS17158"/>
    </source>
</evidence>
<keyword evidence="3 12" id="KW-0808">Transferase</keyword>
<evidence type="ECO:0000256" key="10">
    <source>
        <dbReference type="ARBA" id="ARBA00048635"/>
    </source>
</evidence>
<dbReference type="PANTHER" id="PTHR12998:SF0">
    <property type="entry name" value="TRNA:M(4)X MODIFICATION ENZYME TRM13 HOMOLOG"/>
    <property type="match status" value="1"/>
</dbReference>
<dbReference type="Pfam" id="PF05253">
    <property type="entry name" value="zf-U11-48K"/>
    <property type="match status" value="1"/>
</dbReference>
<protein>
    <recommendedName>
        <fullName evidence="12">tRNA:m(4)X modification enzyme TRM13</fullName>
        <ecNumber evidence="12">2.1.1.225</ecNumber>
    </recommendedName>
</protein>
<evidence type="ECO:0000313" key="14">
    <source>
        <dbReference type="Proteomes" id="UP000887575"/>
    </source>
</evidence>
<keyword evidence="7 12" id="KW-0863">Zinc-finger</keyword>
<keyword evidence="4 12" id="KW-0949">S-adenosyl-L-methionine</keyword>
<keyword evidence="5 12" id="KW-0819">tRNA processing</keyword>
<evidence type="ECO:0000259" key="13">
    <source>
        <dbReference type="PROSITE" id="PS51800"/>
    </source>
</evidence>
<evidence type="ECO:0000256" key="4">
    <source>
        <dbReference type="ARBA" id="ARBA00022691"/>
    </source>
</evidence>
<dbReference type="GO" id="GO:0030488">
    <property type="term" value="P:tRNA methylation"/>
    <property type="evidence" value="ECO:0007669"/>
    <property type="project" value="InterPro"/>
</dbReference>
<dbReference type="EC" id="2.1.1.225" evidence="12"/>
<dbReference type="Proteomes" id="UP000887575">
    <property type="component" value="Unassembled WGS sequence"/>
</dbReference>
<dbReference type="SUPFAM" id="SSF53335">
    <property type="entry name" value="S-adenosyl-L-methionine-dependent methyltransferases"/>
    <property type="match status" value="1"/>
</dbReference>
<name>A0AAF3ESY0_9BILA</name>
<keyword evidence="6 12" id="KW-0479">Metal-binding</keyword>
<keyword evidence="2 12" id="KW-0489">Methyltransferase</keyword>
<comment type="catalytic activity">
    <reaction evidence="9 12">
        <text>cytidine(4) in tRNA(Pro) + S-adenosyl-L-methionine = 2'-O-methylcytidine(4) in tRNA(Pro) + S-adenosyl-L-homocysteine + H(+)</text>
        <dbReference type="Rhea" id="RHEA:32767"/>
        <dbReference type="Rhea" id="RHEA-COMP:10397"/>
        <dbReference type="Rhea" id="RHEA-COMP:10398"/>
        <dbReference type="ChEBI" id="CHEBI:15378"/>
        <dbReference type="ChEBI" id="CHEBI:57856"/>
        <dbReference type="ChEBI" id="CHEBI:59789"/>
        <dbReference type="ChEBI" id="CHEBI:74495"/>
        <dbReference type="ChEBI" id="CHEBI:82748"/>
        <dbReference type="EC" id="2.1.1.225"/>
    </reaction>
</comment>
<evidence type="ECO:0000256" key="7">
    <source>
        <dbReference type="ARBA" id="ARBA00022771"/>
    </source>
</evidence>
<evidence type="ECO:0000256" key="9">
    <source>
        <dbReference type="ARBA" id="ARBA00048165"/>
    </source>
</evidence>
<dbReference type="Pfam" id="PF11722">
    <property type="entry name" value="zf-TRM13_CCCH"/>
    <property type="match status" value="1"/>
</dbReference>
<dbReference type="Pfam" id="PF05206">
    <property type="entry name" value="TRM13"/>
    <property type="match status" value="1"/>
</dbReference>
<dbReference type="InterPro" id="IPR007871">
    <property type="entry name" value="Methyltransferase_TRM13"/>
</dbReference>
<feature type="domain" description="CHHC U11-48K-type" evidence="13">
    <location>
        <begin position="47"/>
        <end position="74"/>
    </location>
</feature>
<keyword evidence="8 12" id="KW-0862">Zinc</keyword>
<proteinExistence type="inferred from homology"/>
<dbReference type="GO" id="GO:0106050">
    <property type="term" value="F:tRNA 2'-O-methyltransferase activity"/>
    <property type="evidence" value="ECO:0007669"/>
    <property type="project" value="UniProtKB-UniRule"/>
</dbReference>
<dbReference type="InterPro" id="IPR022776">
    <property type="entry name" value="TRM13/UPF0224_CHHC_Znf_dom"/>
</dbReference>
<accession>A0AAF3ESY0</accession>
<evidence type="ECO:0000256" key="8">
    <source>
        <dbReference type="ARBA" id="ARBA00022833"/>
    </source>
</evidence>
<evidence type="ECO:0000256" key="2">
    <source>
        <dbReference type="ARBA" id="ARBA00022603"/>
    </source>
</evidence>
<dbReference type="AlphaFoldDB" id="A0AAF3ESY0"/>
<comment type="catalytic activity">
    <reaction evidence="11 12">
        <text>adenosine(4) in tRNA(His) + S-adenosyl-L-methionine = 2'-O-methyladenosine(4) in tRNA(His) + S-adenosyl-L-homocysteine + H(+)</text>
        <dbReference type="Rhea" id="RHEA:43196"/>
        <dbReference type="Rhea" id="RHEA-COMP:10401"/>
        <dbReference type="Rhea" id="RHEA-COMP:10402"/>
        <dbReference type="ChEBI" id="CHEBI:15378"/>
        <dbReference type="ChEBI" id="CHEBI:57856"/>
        <dbReference type="ChEBI" id="CHEBI:59789"/>
        <dbReference type="ChEBI" id="CHEBI:74411"/>
        <dbReference type="ChEBI" id="CHEBI:74477"/>
        <dbReference type="EC" id="2.1.1.225"/>
    </reaction>
</comment>
<dbReference type="WBParaSite" id="MBELARI_LOCUS17158">
    <property type="protein sequence ID" value="MBELARI_LOCUS17158"/>
    <property type="gene ID" value="MBELARI_LOCUS17158"/>
</dbReference>
<dbReference type="InterPro" id="IPR039044">
    <property type="entry name" value="Trm13"/>
</dbReference>
<reference evidence="15" key="1">
    <citation type="submission" date="2024-02" db="UniProtKB">
        <authorList>
            <consortium name="WormBaseParasite"/>
        </authorList>
    </citation>
    <scope>IDENTIFICATION</scope>
</reference>
<organism evidence="14 15">
    <name type="scientific">Mesorhabditis belari</name>
    <dbReference type="NCBI Taxonomy" id="2138241"/>
    <lineage>
        <taxon>Eukaryota</taxon>
        <taxon>Metazoa</taxon>
        <taxon>Ecdysozoa</taxon>
        <taxon>Nematoda</taxon>
        <taxon>Chromadorea</taxon>
        <taxon>Rhabditida</taxon>
        <taxon>Rhabditina</taxon>
        <taxon>Rhabditomorpha</taxon>
        <taxon>Rhabditoidea</taxon>
        <taxon>Rhabditidae</taxon>
        <taxon>Mesorhabditinae</taxon>
        <taxon>Mesorhabditis</taxon>
    </lineage>
</organism>
<comment type="similarity">
    <text evidence="1 12">Belongs to the methyltransferase TRM13 family.</text>
</comment>
<dbReference type="PANTHER" id="PTHR12998">
    <property type="entry name" value="TRNA:M(4)X MODIFICATION ENZYME TRM13 HOMOLOG"/>
    <property type="match status" value="1"/>
</dbReference>
<evidence type="ECO:0000256" key="12">
    <source>
        <dbReference type="RuleBase" id="RU367103"/>
    </source>
</evidence>
<comment type="function">
    <text evidence="12">tRNA methylase which 2'-O-methylates cytidine(4) in tRNA(Pro) and tRNA(Gly)(GCC), and adenosine(4) in tRNA(His).</text>
</comment>